<dbReference type="Proteomes" id="UP000243650">
    <property type="component" value="Unassembled WGS sequence"/>
</dbReference>
<dbReference type="GO" id="GO:0051156">
    <property type="term" value="P:glucose 6-phosphate metabolic process"/>
    <property type="evidence" value="ECO:0007669"/>
    <property type="project" value="TreeGrafter"/>
</dbReference>
<comment type="function">
    <text evidence="8">Catalyzes the reversible isomerization of glucose-6-phosphate to fructose-6-phosphate.</text>
</comment>
<sequence>MTTSISFDYSNASSFLSEHELMQQQAAVQAAHDALHQGTGAGSDFLGWVDLPVNYDRDEFDRIKKSAEKIQSDSEVLIVIGIGGSYLGARAAIEALTHTFYNELDQDKRKTPQVFYVGNNISSTYAVHLLEAIEGKDVSLNVISKSGTTTEPAIAFRILREYVEKKYGVEEARRRIYATTDKEKGALKQLADEEGYESFVIPDDVGGRFSIFTAVGLLPIAAAGLDIDAMMKGAADAREKYSDPSIAKNEAYQYAAARNALYQKGNLVELMVNYEPALHFTGEWWKQLFGESEGKDGKGLFPAAADFSTDLHSLGQYVQDGRRELFETVLHVEKPVEELTLQREEKDLDGLNYLSGETMAFVNEQAYRGTLLAHLDGGVPNLIIHIPEMNEYTFGQLIYFFEKAVGISGYLLGVNPFDQPGVEAYKKNMFALLGKPGFETEKAALEQRLPKK</sequence>
<dbReference type="FunFam" id="3.40.50.10490:FF:000015">
    <property type="entry name" value="Glucose-6-phosphate isomerase"/>
    <property type="match status" value="1"/>
</dbReference>
<dbReference type="PANTHER" id="PTHR11469">
    <property type="entry name" value="GLUCOSE-6-PHOSPHATE ISOMERASE"/>
    <property type="match status" value="1"/>
</dbReference>
<dbReference type="SUPFAM" id="SSF53697">
    <property type="entry name" value="SIS domain"/>
    <property type="match status" value="1"/>
</dbReference>
<dbReference type="FunFam" id="3.40.50.10490:FF:000016">
    <property type="entry name" value="Glucose-6-phosphate isomerase"/>
    <property type="match status" value="1"/>
</dbReference>
<dbReference type="PROSITE" id="PS00174">
    <property type="entry name" value="P_GLUCOSE_ISOMERASE_2"/>
    <property type="match status" value="1"/>
</dbReference>
<accession>A0A2P6MDC9</accession>
<comment type="catalytic activity">
    <reaction evidence="7 8 9">
        <text>alpha-D-glucose 6-phosphate = beta-D-fructose 6-phosphate</text>
        <dbReference type="Rhea" id="RHEA:11816"/>
        <dbReference type="ChEBI" id="CHEBI:57634"/>
        <dbReference type="ChEBI" id="CHEBI:58225"/>
        <dbReference type="EC" id="5.3.1.9"/>
    </reaction>
</comment>
<keyword evidence="6 8" id="KW-0413">Isomerase</keyword>
<evidence type="ECO:0000256" key="9">
    <source>
        <dbReference type="RuleBase" id="RU000612"/>
    </source>
</evidence>
<dbReference type="EMBL" id="PVNS01000020">
    <property type="protein sequence ID" value="PRO64285.1"/>
    <property type="molecule type" value="Genomic_DNA"/>
</dbReference>
<evidence type="ECO:0000256" key="6">
    <source>
        <dbReference type="ARBA" id="ARBA00023235"/>
    </source>
</evidence>
<keyword evidence="3 8" id="KW-0312">Gluconeogenesis</keyword>
<evidence type="ECO:0000313" key="10">
    <source>
        <dbReference type="EMBL" id="PRO64285.1"/>
    </source>
</evidence>
<comment type="caution">
    <text evidence="8">Lacks conserved residue(s) required for the propagation of feature annotation.</text>
</comment>
<dbReference type="OrthoDB" id="140919at2"/>
<protein>
    <recommendedName>
        <fullName evidence="8">Glucose-6-phosphate isomerase</fullName>
        <shortName evidence="8">GPI</shortName>
        <ecNumber evidence="8">5.3.1.9</ecNumber>
    </recommendedName>
    <alternativeName>
        <fullName evidence="8">Phosphoglucose isomerase</fullName>
        <shortName evidence="8">PGI</shortName>
    </alternativeName>
    <alternativeName>
        <fullName evidence="8">Phosphohexose isomerase</fullName>
        <shortName evidence="8">PHI</shortName>
    </alternativeName>
</protein>
<dbReference type="UniPathway" id="UPA00109">
    <property type="reaction ID" value="UER00181"/>
</dbReference>
<comment type="pathway">
    <text evidence="8">Carbohydrate biosynthesis; gluconeogenesis.</text>
</comment>
<dbReference type="InterPro" id="IPR001672">
    <property type="entry name" value="G6P_Isomerase"/>
</dbReference>
<evidence type="ECO:0000256" key="4">
    <source>
        <dbReference type="ARBA" id="ARBA00022490"/>
    </source>
</evidence>
<name>A0A2P6MDC9_ALKUR</name>
<dbReference type="InterPro" id="IPR046348">
    <property type="entry name" value="SIS_dom_sf"/>
</dbReference>
<keyword evidence="4 8" id="KW-0963">Cytoplasm</keyword>
<dbReference type="CDD" id="cd05015">
    <property type="entry name" value="SIS_PGI_1"/>
    <property type="match status" value="1"/>
</dbReference>
<comment type="pathway">
    <text evidence="1 8 9">Carbohydrate degradation; glycolysis; D-glyceraldehyde 3-phosphate and glycerone phosphate from D-glucose: step 2/4.</text>
</comment>
<dbReference type="InterPro" id="IPR018189">
    <property type="entry name" value="Phosphoglucose_isomerase_CS"/>
</dbReference>
<dbReference type="PANTHER" id="PTHR11469:SF1">
    <property type="entry name" value="GLUCOSE-6-PHOSPHATE ISOMERASE"/>
    <property type="match status" value="1"/>
</dbReference>
<dbReference type="HAMAP" id="MF_00473">
    <property type="entry name" value="G6P_isomerase"/>
    <property type="match status" value="1"/>
</dbReference>
<comment type="similarity">
    <text evidence="2 8 9">Belongs to the GPI family.</text>
</comment>
<comment type="caution">
    <text evidence="10">The sequence shown here is derived from an EMBL/GenBank/DDBJ whole genome shotgun (WGS) entry which is preliminary data.</text>
</comment>
<proteinExistence type="inferred from homology"/>
<dbReference type="RefSeq" id="WP_105960403.1">
    <property type="nucleotide sequence ID" value="NZ_PVNS01000020.1"/>
</dbReference>
<dbReference type="EC" id="5.3.1.9" evidence="8"/>
<evidence type="ECO:0000256" key="2">
    <source>
        <dbReference type="ARBA" id="ARBA00006604"/>
    </source>
</evidence>
<dbReference type="Pfam" id="PF00342">
    <property type="entry name" value="PGI"/>
    <property type="match status" value="2"/>
</dbReference>
<evidence type="ECO:0000256" key="8">
    <source>
        <dbReference type="HAMAP-Rule" id="MF_00473"/>
    </source>
</evidence>
<feature type="active site" description="Proton donor" evidence="8">
    <location>
        <position position="291"/>
    </location>
</feature>
<dbReference type="GO" id="GO:0004347">
    <property type="term" value="F:glucose-6-phosphate isomerase activity"/>
    <property type="evidence" value="ECO:0007669"/>
    <property type="project" value="UniProtKB-UniRule"/>
</dbReference>
<dbReference type="GO" id="GO:0006094">
    <property type="term" value="P:gluconeogenesis"/>
    <property type="evidence" value="ECO:0007669"/>
    <property type="project" value="UniProtKB-UniRule"/>
</dbReference>
<dbReference type="PROSITE" id="PS51463">
    <property type="entry name" value="P_GLUCOSE_ISOMERASE_3"/>
    <property type="match status" value="1"/>
</dbReference>
<dbReference type="Gene3D" id="3.40.50.10490">
    <property type="entry name" value="Glucose-6-phosphate isomerase like protein, domain 1"/>
    <property type="match status" value="3"/>
</dbReference>
<dbReference type="UniPathway" id="UPA00138"/>
<dbReference type="GO" id="GO:0005829">
    <property type="term" value="C:cytosol"/>
    <property type="evidence" value="ECO:0007669"/>
    <property type="project" value="TreeGrafter"/>
</dbReference>
<reference evidence="10 11" key="1">
    <citation type="submission" date="2018-03" db="EMBL/GenBank/DDBJ databases">
        <title>Bacillus urumqiensis sp. nov., a moderately haloalkaliphilic bacterium isolated from a salt lake.</title>
        <authorList>
            <person name="Zhao B."/>
            <person name="Liao Z."/>
        </authorList>
    </citation>
    <scope>NUCLEOTIDE SEQUENCE [LARGE SCALE GENOMIC DNA]</scope>
    <source>
        <strain evidence="10 11">BZ-SZ-XJ18</strain>
    </source>
</reference>
<dbReference type="GO" id="GO:0097367">
    <property type="term" value="F:carbohydrate derivative binding"/>
    <property type="evidence" value="ECO:0007669"/>
    <property type="project" value="InterPro"/>
</dbReference>
<feature type="active site" evidence="8">
    <location>
        <position position="426"/>
    </location>
</feature>
<dbReference type="PRINTS" id="PR00662">
    <property type="entry name" value="G6PISOMERASE"/>
</dbReference>
<evidence type="ECO:0000256" key="7">
    <source>
        <dbReference type="ARBA" id="ARBA00029321"/>
    </source>
</evidence>
<evidence type="ECO:0000256" key="5">
    <source>
        <dbReference type="ARBA" id="ARBA00023152"/>
    </source>
</evidence>
<evidence type="ECO:0000256" key="3">
    <source>
        <dbReference type="ARBA" id="ARBA00022432"/>
    </source>
</evidence>
<gene>
    <name evidence="8" type="primary">pgi</name>
    <name evidence="10" type="ORF">C6I21_15555</name>
</gene>
<comment type="subcellular location">
    <subcellularLocation>
        <location evidence="8">Cytoplasm</location>
    </subcellularLocation>
</comment>
<keyword evidence="11" id="KW-1185">Reference proteome</keyword>
<dbReference type="AlphaFoldDB" id="A0A2P6MDC9"/>
<dbReference type="GO" id="GO:0006096">
    <property type="term" value="P:glycolytic process"/>
    <property type="evidence" value="ECO:0007669"/>
    <property type="project" value="UniProtKB-UniRule"/>
</dbReference>
<dbReference type="NCBIfam" id="NF010697">
    <property type="entry name" value="PRK14097.1"/>
    <property type="match status" value="1"/>
</dbReference>
<organism evidence="10 11">
    <name type="scientific">Alkalicoccus urumqiensis</name>
    <name type="common">Bacillus urumqiensis</name>
    <dbReference type="NCBI Taxonomy" id="1548213"/>
    <lineage>
        <taxon>Bacteria</taxon>
        <taxon>Bacillati</taxon>
        <taxon>Bacillota</taxon>
        <taxon>Bacilli</taxon>
        <taxon>Bacillales</taxon>
        <taxon>Bacillaceae</taxon>
        <taxon>Alkalicoccus</taxon>
    </lineage>
</organism>
<dbReference type="CDD" id="cd05016">
    <property type="entry name" value="SIS_PGI_2"/>
    <property type="match status" value="1"/>
</dbReference>
<dbReference type="GO" id="GO:0048029">
    <property type="term" value="F:monosaccharide binding"/>
    <property type="evidence" value="ECO:0007669"/>
    <property type="project" value="TreeGrafter"/>
</dbReference>
<dbReference type="InterPro" id="IPR035476">
    <property type="entry name" value="SIS_PGI_1"/>
</dbReference>
<keyword evidence="5 8" id="KW-0324">Glycolysis</keyword>
<evidence type="ECO:0000256" key="1">
    <source>
        <dbReference type="ARBA" id="ARBA00004926"/>
    </source>
</evidence>
<evidence type="ECO:0000313" key="11">
    <source>
        <dbReference type="Proteomes" id="UP000243650"/>
    </source>
</evidence>
<dbReference type="PROSITE" id="PS00765">
    <property type="entry name" value="P_GLUCOSE_ISOMERASE_1"/>
    <property type="match status" value="1"/>
</dbReference>
<dbReference type="InterPro" id="IPR035482">
    <property type="entry name" value="SIS_PGI_2"/>
</dbReference>